<dbReference type="PANTHER" id="PTHR23028:SF134">
    <property type="entry name" value="PUTATIVE (AFU_ORTHOLOGUE AFUA_4G08520)-RELATED"/>
    <property type="match status" value="1"/>
</dbReference>
<dbReference type="Proteomes" id="UP001595828">
    <property type="component" value="Unassembled WGS sequence"/>
</dbReference>
<dbReference type="InterPro" id="IPR002656">
    <property type="entry name" value="Acyl_transf_3_dom"/>
</dbReference>
<gene>
    <name evidence="3" type="ORF">ACFO0A_09815</name>
</gene>
<dbReference type="EC" id="2.3.-.-" evidence="3"/>
<feature type="transmembrane region" description="Helical" evidence="1">
    <location>
        <begin position="259"/>
        <end position="277"/>
    </location>
</feature>
<feature type="transmembrane region" description="Helical" evidence="1">
    <location>
        <begin position="289"/>
        <end position="310"/>
    </location>
</feature>
<keyword evidence="4" id="KW-1185">Reference proteome</keyword>
<feature type="transmembrane region" description="Helical" evidence="1">
    <location>
        <begin position="199"/>
        <end position="220"/>
    </location>
</feature>
<feature type="transmembrane region" description="Helical" evidence="1">
    <location>
        <begin position="170"/>
        <end position="187"/>
    </location>
</feature>
<reference evidence="4" key="1">
    <citation type="journal article" date="2019" name="Int. J. Syst. Evol. Microbiol.">
        <title>The Global Catalogue of Microorganisms (GCM) 10K type strain sequencing project: providing services to taxonomists for standard genome sequencing and annotation.</title>
        <authorList>
            <consortium name="The Broad Institute Genomics Platform"/>
            <consortium name="The Broad Institute Genome Sequencing Center for Infectious Disease"/>
            <person name="Wu L."/>
            <person name="Ma J."/>
        </authorList>
    </citation>
    <scope>NUCLEOTIDE SEQUENCE [LARGE SCALE GENOMIC DNA]</scope>
    <source>
        <strain evidence="4">CGMCC 1.12989</strain>
    </source>
</reference>
<evidence type="ECO:0000313" key="4">
    <source>
        <dbReference type="Proteomes" id="UP001595828"/>
    </source>
</evidence>
<evidence type="ECO:0000313" key="3">
    <source>
        <dbReference type="EMBL" id="MFC4295348.1"/>
    </source>
</evidence>
<feature type="transmembrane region" description="Helical" evidence="1">
    <location>
        <begin position="95"/>
        <end position="113"/>
    </location>
</feature>
<feature type="transmembrane region" description="Helical" evidence="1">
    <location>
        <begin position="316"/>
        <end position="335"/>
    </location>
</feature>
<sequence length="355" mass="38542">MEQRTHSVAGPARDSSPAAAMGRLSLLDGLRGIAAIGVLLYHMRNVFGVAEIFSRSYLFVDVFFVLSGFVLTLAAERKMEERGAVWFMEVRVKRLWPMIALGSVVGALGAVTLGEADPVPALLVLALAGIPILWREGSLFPLNGPQWSLFWEIVANVAHVLVLRRLSDRTLLFVAAFFGVAFEAAIWKYGSDTFGPNQQLWWLAGARVGWSYTIGIWMALRYQRGFGKQLVPWWFALALPVALIVAVPLLPWHAAVGDALVAIVLLPPLFWLVATATPAQAAVPWLDRLGALSFPLYAVHLPIMVAFLAYGSSVAIAAIATVTSLSVAALVTWAAPLAKDLRRRLVQQTAPAPLA</sequence>
<dbReference type="GO" id="GO:0016746">
    <property type="term" value="F:acyltransferase activity"/>
    <property type="evidence" value="ECO:0007669"/>
    <property type="project" value="UniProtKB-KW"/>
</dbReference>
<feature type="transmembrane region" description="Helical" evidence="1">
    <location>
        <begin position="20"/>
        <end position="41"/>
    </location>
</feature>
<feature type="transmembrane region" description="Helical" evidence="1">
    <location>
        <begin position="146"/>
        <end position="163"/>
    </location>
</feature>
<keyword evidence="3" id="KW-0012">Acyltransferase</keyword>
<name>A0ABV8RPQ0_9SPHN</name>
<keyword evidence="1" id="KW-0812">Transmembrane</keyword>
<dbReference type="Pfam" id="PF01757">
    <property type="entry name" value="Acyl_transf_3"/>
    <property type="match status" value="1"/>
</dbReference>
<dbReference type="InterPro" id="IPR050879">
    <property type="entry name" value="Acyltransferase_3"/>
</dbReference>
<feature type="transmembrane region" description="Helical" evidence="1">
    <location>
        <begin position="53"/>
        <end position="75"/>
    </location>
</feature>
<keyword evidence="1" id="KW-0472">Membrane</keyword>
<dbReference type="EMBL" id="JBHSDR010000006">
    <property type="protein sequence ID" value="MFC4295348.1"/>
    <property type="molecule type" value="Genomic_DNA"/>
</dbReference>
<evidence type="ECO:0000256" key="1">
    <source>
        <dbReference type="SAM" id="Phobius"/>
    </source>
</evidence>
<comment type="caution">
    <text evidence="3">The sequence shown here is derived from an EMBL/GenBank/DDBJ whole genome shotgun (WGS) entry which is preliminary data.</text>
</comment>
<proteinExistence type="predicted"/>
<protein>
    <submittedName>
        <fullName evidence="3">Acyltransferase family protein</fullName>
        <ecNumber evidence="3">2.3.-.-</ecNumber>
    </submittedName>
</protein>
<dbReference type="PANTHER" id="PTHR23028">
    <property type="entry name" value="ACETYLTRANSFERASE"/>
    <property type="match status" value="1"/>
</dbReference>
<organism evidence="3 4">
    <name type="scientific">Novosphingobium tardum</name>
    <dbReference type="NCBI Taxonomy" id="1538021"/>
    <lineage>
        <taxon>Bacteria</taxon>
        <taxon>Pseudomonadati</taxon>
        <taxon>Pseudomonadota</taxon>
        <taxon>Alphaproteobacteria</taxon>
        <taxon>Sphingomonadales</taxon>
        <taxon>Sphingomonadaceae</taxon>
        <taxon>Novosphingobium</taxon>
    </lineage>
</organism>
<accession>A0ABV8RPQ0</accession>
<feature type="domain" description="Acyltransferase 3" evidence="2">
    <location>
        <begin position="27"/>
        <end position="331"/>
    </location>
</feature>
<feature type="transmembrane region" description="Helical" evidence="1">
    <location>
        <begin position="232"/>
        <end position="253"/>
    </location>
</feature>
<keyword evidence="1" id="KW-1133">Transmembrane helix</keyword>
<keyword evidence="3" id="KW-0808">Transferase</keyword>
<evidence type="ECO:0000259" key="2">
    <source>
        <dbReference type="Pfam" id="PF01757"/>
    </source>
</evidence>
<dbReference type="RefSeq" id="WP_379538827.1">
    <property type="nucleotide sequence ID" value="NZ_JBHSDR010000006.1"/>
</dbReference>